<keyword evidence="3" id="KW-0479">Metal-binding</keyword>
<dbReference type="Proteomes" id="UP000285138">
    <property type="component" value="Unassembled WGS sequence"/>
</dbReference>
<evidence type="ECO:0000313" key="5">
    <source>
        <dbReference type="Proteomes" id="UP000285138"/>
    </source>
</evidence>
<evidence type="ECO:0000256" key="2">
    <source>
        <dbReference type="ARBA" id="ARBA00023004"/>
    </source>
</evidence>
<dbReference type="InterPro" id="IPR023635">
    <property type="entry name" value="Peptide_deformylase"/>
</dbReference>
<dbReference type="GO" id="GO:0006412">
    <property type="term" value="P:translation"/>
    <property type="evidence" value="ECO:0007669"/>
    <property type="project" value="UniProtKB-UniRule"/>
</dbReference>
<accession>A0A424YHV0</accession>
<comment type="catalytic activity">
    <reaction evidence="3">
        <text>N-terminal N-formyl-L-methionyl-[peptide] + H2O = N-terminal L-methionyl-[peptide] + formate</text>
        <dbReference type="Rhea" id="RHEA:24420"/>
        <dbReference type="Rhea" id="RHEA-COMP:10639"/>
        <dbReference type="Rhea" id="RHEA-COMP:10640"/>
        <dbReference type="ChEBI" id="CHEBI:15377"/>
        <dbReference type="ChEBI" id="CHEBI:15740"/>
        <dbReference type="ChEBI" id="CHEBI:49298"/>
        <dbReference type="ChEBI" id="CHEBI:64731"/>
        <dbReference type="EC" id="3.5.1.88"/>
    </reaction>
</comment>
<feature type="binding site" evidence="3">
    <location>
        <position position="89"/>
    </location>
    <ligand>
        <name>Fe cation</name>
        <dbReference type="ChEBI" id="CHEBI:24875"/>
    </ligand>
</feature>
<proteinExistence type="inferred from homology"/>
<reference evidence="4 5" key="1">
    <citation type="submission" date="2018-08" db="EMBL/GenBank/DDBJ databases">
        <title>The metabolism and importance of syntrophic acetate oxidation coupled to methane or sulfide production in haloalkaline environments.</title>
        <authorList>
            <person name="Timmers P.H.A."/>
            <person name="Vavourakis C.D."/>
            <person name="Sorokin D.Y."/>
            <person name="Sinninghe Damste J.S."/>
            <person name="Muyzer G."/>
            <person name="Stams A.J.M."/>
            <person name="Plugge C.M."/>
        </authorList>
    </citation>
    <scope>NUCLEOTIDE SEQUENCE [LARGE SCALE GENOMIC DNA]</scope>
    <source>
        <strain evidence="4">MSAO_Bac1</strain>
    </source>
</reference>
<evidence type="ECO:0000313" key="4">
    <source>
        <dbReference type="EMBL" id="RQD77814.1"/>
    </source>
</evidence>
<dbReference type="PANTHER" id="PTHR10458">
    <property type="entry name" value="PEPTIDE DEFORMYLASE"/>
    <property type="match status" value="1"/>
</dbReference>
<comment type="cofactor">
    <cofactor evidence="3">
        <name>Fe(2+)</name>
        <dbReference type="ChEBI" id="CHEBI:29033"/>
    </cofactor>
    <text evidence="3">Binds 1 Fe(2+) ion.</text>
</comment>
<dbReference type="EC" id="3.5.1.88" evidence="3"/>
<dbReference type="NCBIfam" id="NF001159">
    <property type="entry name" value="PRK00150.1-3"/>
    <property type="match status" value="1"/>
</dbReference>
<dbReference type="SUPFAM" id="SSF56420">
    <property type="entry name" value="Peptide deformylase"/>
    <property type="match status" value="1"/>
</dbReference>
<name>A0A424YHV0_9FIRM</name>
<dbReference type="GO" id="GO:0042586">
    <property type="term" value="F:peptide deformylase activity"/>
    <property type="evidence" value="ECO:0007669"/>
    <property type="project" value="UniProtKB-UniRule"/>
</dbReference>
<feature type="active site" evidence="3">
    <location>
        <position position="132"/>
    </location>
</feature>
<comment type="function">
    <text evidence="3">Removes the formyl group from the N-terminal Met of newly synthesized proteins. Requires at least a dipeptide for an efficient rate of reaction. N-terminal L-methionine is a prerequisite for activity but the enzyme has broad specificity at other positions.</text>
</comment>
<dbReference type="AlphaFoldDB" id="A0A424YHV0"/>
<sequence length="154" mass="17149">MAIRMIRKGNEEILKEKASLVKEITPNIIGILEDMAETMYCEEGIGLAANQIGIPKRLVVIDIQDGNLLELINPEIMEQEGKEVGIEGCLSFPGILGEVPRATRVVVEALNREGKKIKLEANGLLARVLQHEIDHLEGKLLVDRAVRFLEEEEN</sequence>
<dbReference type="PANTHER" id="PTHR10458:SF22">
    <property type="entry name" value="PEPTIDE DEFORMYLASE"/>
    <property type="match status" value="1"/>
</dbReference>
<dbReference type="NCBIfam" id="TIGR00079">
    <property type="entry name" value="pept_deformyl"/>
    <property type="match status" value="1"/>
</dbReference>
<evidence type="ECO:0000256" key="3">
    <source>
        <dbReference type="HAMAP-Rule" id="MF_00163"/>
    </source>
</evidence>
<dbReference type="Gene3D" id="3.90.45.10">
    <property type="entry name" value="Peptide deformylase"/>
    <property type="match status" value="1"/>
</dbReference>
<dbReference type="CDD" id="cd00487">
    <property type="entry name" value="Pep_deformylase"/>
    <property type="match status" value="1"/>
</dbReference>
<keyword evidence="3" id="KW-0648">Protein biosynthesis</keyword>
<dbReference type="GO" id="GO:0046872">
    <property type="term" value="F:metal ion binding"/>
    <property type="evidence" value="ECO:0007669"/>
    <property type="project" value="UniProtKB-KW"/>
</dbReference>
<dbReference type="PIRSF" id="PIRSF004749">
    <property type="entry name" value="Pep_def"/>
    <property type="match status" value="1"/>
</dbReference>
<dbReference type="Pfam" id="PF01327">
    <property type="entry name" value="Pep_deformylase"/>
    <property type="match status" value="1"/>
</dbReference>
<dbReference type="PRINTS" id="PR01576">
    <property type="entry name" value="PDEFORMYLASE"/>
</dbReference>
<protein>
    <recommendedName>
        <fullName evidence="3">Peptide deformylase</fullName>
        <shortName evidence="3">PDF</shortName>
        <ecNumber evidence="3">3.5.1.88</ecNumber>
    </recommendedName>
    <alternativeName>
        <fullName evidence="3">Polypeptide deformylase</fullName>
    </alternativeName>
</protein>
<evidence type="ECO:0000256" key="1">
    <source>
        <dbReference type="ARBA" id="ARBA00010759"/>
    </source>
</evidence>
<organism evidence="4 5">
    <name type="scientific">Candidatus Syntrophonatronum acetioxidans</name>
    <dbReference type="NCBI Taxonomy" id="1795816"/>
    <lineage>
        <taxon>Bacteria</taxon>
        <taxon>Bacillati</taxon>
        <taxon>Bacillota</taxon>
        <taxon>Clostridia</taxon>
        <taxon>Eubacteriales</taxon>
        <taxon>Syntrophomonadaceae</taxon>
        <taxon>Candidatus Syntrophonatronum</taxon>
    </lineage>
</organism>
<dbReference type="InterPro" id="IPR036821">
    <property type="entry name" value="Peptide_deformylase_sf"/>
</dbReference>
<comment type="caution">
    <text evidence="4">The sequence shown here is derived from an EMBL/GenBank/DDBJ whole genome shotgun (WGS) entry which is preliminary data.</text>
</comment>
<gene>
    <name evidence="3 4" type="primary">def</name>
    <name evidence="4" type="ORF">D5R97_01495</name>
</gene>
<dbReference type="HAMAP" id="MF_00163">
    <property type="entry name" value="Pep_deformylase"/>
    <property type="match status" value="1"/>
</dbReference>
<feature type="binding site" evidence="3">
    <location>
        <position position="131"/>
    </location>
    <ligand>
        <name>Fe cation</name>
        <dbReference type="ChEBI" id="CHEBI:24875"/>
    </ligand>
</feature>
<keyword evidence="3 4" id="KW-0378">Hydrolase</keyword>
<keyword evidence="2 3" id="KW-0408">Iron</keyword>
<feature type="binding site" evidence="3">
    <location>
        <position position="135"/>
    </location>
    <ligand>
        <name>Fe cation</name>
        <dbReference type="ChEBI" id="CHEBI:24875"/>
    </ligand>
</feature>
<comment type="similarity">
    <text evidence="1 3">Belongs to the polypeptide deformylase family.</text>
</comment>
<dbReference type="EMBL" id="QZAA01000053">
    <property type="protein sequence ID" value="RQD77814.1"/>
    <property type="molecule type" value="Genomic_DNA"/>
</dbReference>